<evidence type="ECO:0000313" key="4">
    <source>
        <dbReference type="RefSeq" id="XP_033575952.1"/>
    </source>
</evidence>
<sequence>MADPAVVKGPGMLWVMSSISRPDIMDEKTYMKWYDEDHIAEIMETSGIHTAYRYKDVDIGKVDKPYLAFYPMKDLAFTLGQEFKKIRVKSDLLPGSGLCYDLADIDVRYVGLVGKTEYAAPKKESAPYLLLAGVYPSDDTLDSEVEKYYDEQIEELSKAKGYMRTTHFKLLYARSNAQSRALKGLPTTDAPPPEPPTRMALHEFSEEPDSGIREKLRTDKSNKVVADAKETEAILYKLVVSHGKKNFFE</sequence>
<evidence type="ECO:0000313" key="3">
    <source>
        <dbReference type="Proteomes" id="UP000504636"/>
    </source>
</evidence>
<gene>
    <name evidence="2 4" type="ORF">BDZ99DRAFT_463832</name>
</gene>
<evidence type="ECO:0000256" key="1">
    <source>
        <dbReference type="SAM" id="MobiDB-lite"/>
    </source>
</evidence>
<protein>
    <submittedName>
        <fullName evidence="2 4">Uncharacterized protein</fullName>
    </submittedName>
</protein>
<dbReference type="RefSeq" id="XP_033575952.1">
    <property type="nucleotide sequence ID" value="XM_033720160.1"/>
</dbReference>
<reference evidence="2 4" key="1">
    <citation type="journal article" date="2020" name="Stud. Mycol.">
        <title>101 Dothideomycetes genomes: a test case for predicting lifestyles and emergence of pathogens.</title>
        <authorList>
            <person name="Haridas S."/>
            <person name="Albert R."/>
            <person name="Binder M."/>
            <person name="Bloem J."/>
            <person name="Labutti K."/>
            <person name="Salamov A."/>
            <person name="Andreopoulos B."/>
            <person name="Baker S."/>
            <person name="Barry K."/>
            <person name="Bills G."/>
            <person name="Bluhm B."/>
            <person name="Cannon C."/>
            <person name="Castanera R."/>
            <person name="Culley D."/>
            <person name="Daum C."/>
            <person name="Ezra D."/>
            <person name="Gonzalez J."/>
            <person name="Henrissat B."/>
            <person name="Kuo A."/>
            <person name="Liang C."/>
            <person name="Lipzen A."/>
            <person name="Lutzoni F."/>
            <person name="Magnuson J."/>
            <person name="Mondo S."/>
            <person name="Nolan M."/>
            <person name="Ohm R."/>
            <person name="Pangilinan J."/>
            <person name="Park H.-J."/>
            <person name="Ramirez L."/>
            <person name="Alfaro M."/>
            <person name="Sun H."/>
            <person name="Tritt A."/>
            <person name="Yoshinaga Y."/>
            <person name="Zwiers L.-H."/>
            <person name="Turgeon B."/>
            <person name="Goodwin S."/>
            <person name="Spatafora J."/>
            <person name="Crous P."/>
            <person name="Grigoriev I."/>
        </authorList>
    </citation>
    <scope>NUCLEOTIDE SEQUENCE</scope>
    <source>
        <strain evidence="2 4">CBS 304.34</strain>
    </source>
</reference>
<name>A0A6A6YKB6_9PEZI</name>
<evidence type="ECO:0000313" key="2">
    <source>
        <dbReference type="EMBL" id="KAF2808988.1"/>
    </source>
</evidence>
<feature type="region of interest" description="Disordered" evidence="1">
    <location>
        <begin position="183"/>
        <end position="215"/>
    </location>
</feature>
<dbReference type="EMBL" id="MU003702">
    <property type="protein sequence ID" value="KAF2808988.1"/>
    <property type="molecule type" value="Genomic_DNA"/>
</dbReference>
<dbReference type="OrthoDB" id="2851338at2759"/>
<proteinExistence type="predicted"/>
<dbReference type="Proteomes" id="UP000504636">
    <property type="component" value="Unplaced"/>
</dbReference>
<keyword evidence="3" id="KW-1185">Reference proteome</keyword>
<dbReference type="AlphaFoldDB" id="A0A6A6YKB6"/>
<dbReference type="GeneID" id="54461053"/>
<reference evidence="4" key="2">
    <citation type="submission" date="2020-04" db="EMBL/GenBank/DDBJ databases">
        <authorList>
            <consortium name="NCBI Genome Project"/>
        </authorList>
    </citation>
    <scope>NUCLEOTIDE SEQUENCE</scope>
    <source>
        <strain evidence="4">CBS 304.34</strain>
    </source>
</reference>
<accession>A0A6A6YKB6</accession>
<feature type="compositionally biased region" description="Basic and acidic residues" evidence="1">
    <location>
        <begin position="200"/>
        <end position="215"/>
    </location>
</feature>
<organism evidence="2">
    <name type="scientific">Mytilinidion resinicola</name>
    <dbReference type="NCBI Taxonomy" id="574789"/>
    <lineage>
        <taxon>Eukaryota</taxon>
        <taxon>Fungi</taxon>
        <taxon>Dikarya</taxon>
        <taxon>Ascomycota</taxon>
        <taxon>Pezizomycotina</taxon>
        <taxon>Dothideomycetes</taxon>
        <taxon>Pleosporomycetidae</taxon>
        <taxon>Mytilinidiales</taxon>
        <taxon>Mytilinidiaceae</taxon>
        <taxon>Mytilinidion</taxon>
    </lineage>
</organism>
<reference evidence="4" key="3">
    <citation type="submission" date="2025-04" db="UniProtKB">
        <authorList>
            <consortium name="RefSeq"/>
        </authorList>
    </citation>
    <scope>IDENTIFICATION</scope>
    <source>
        <strain evidence="4">CBS 304.34</strain>
    </source>
</reference>